<dbReference type="InParanoid" id="E9GD65"/>
<evidence type="ECO:0000313" key="2">
    <source>
        <dbReference type="Proteomes" id="UP000000305"/>
    </source>
</evidence>
<gene>
    <name evidence="1" type="ORF">DAPPUDRAFT_241004</name>
</gene>
<keyword evidence="2" id="KW-1185">Reference proteome</keyword>
<organism evidence="1 2">
    <name type="scientific">Daphnia pulex</name>
    <name type="common">Water flea</name>
    <dbReference type="NCBI Taxonomy" id="6669"/>
    <lineage>
        <taxon>Eukaryota</taxon>
        <taxon>Metazoa</taxon>
        <taxon>Ecdysozoa</taxon>
        <taxon>Arthropoda</taxon>
        <taxon>Crustacea</taxon>
        <taxon>Branchiopoda</taxon>
        <taxon>Diplostraca</taxon>
        <taxon>Cladocera</taxon>
        <taxon>Anomopoda</taxon>
        <taxon>Daphniidae</taxon>
        <taxon>Daphnia</taxon>
    </lineage>
</organism>
<evidence type="ECO:0000313" key="1">
    <source>
        <dbReference type="EMBL" id="EFX82681.1"/>
    </source>
</evidence>
<name>E9GD65_DAPPU</name>
<dbReference type="KEGG" id="dpx:DAPPUDRAFT_241004"/>
<protein>
    <submittedName>
        <fullName evidence="1">Uncharacterized protein</fullName>
    </submittedName>
</protein>
<reference evidence="1 2" key="1">
    <citation type="journal article" date="2011" name="Science">
        <title>The ecoresponsive genome of Daphnia pulex.</title>
        <authorList>
            <person name="Colbourne J.K."/>
            <person name="Pfrender M.E."/>
            <person name="Gilbert D."/>
            <person name="Thomas W.K."/>
            <person name="Tucker A."/>
            <person name="Oakley T.H."/>
            <person name="Tokishita S."/>
            <person name="Aerts A."/>
            <person name="Arnold G.J."/>
            <person name="Basu M.K."/>
            <person name="Bauer D.J."/>
            <person name="Caceres C.E."/>
            <person name="Carmel L."/>
            <person name="Casola C."/>
            <person name="Choi J.H."/>
            <person name="Detter J.C."/>
            <person name="Dong Q."/>
            <person name="Dusheyko S."/>
            <person name="Eads B.D."/>
            <person name="Frohlich T."/>
            <person name="Geiler-Samerotte K.A."/>
            <person name="Gerlach D."/>
            <person name="Hatcher P."/>
            <person name="Jogdeo S."/>
            <person name="Krijgsveld J."/>
            <person name="Kriventseva E.V."/>
            <person name="Kultz D."/>
            <person name="Laforsch C."/>
            <person name="Lindquist E."/>
            <person name="Lopez J."/>
            <person name="Manak J.R."/>
            <person name="Muller J."/>
            <person name="Pangilinan J."/>
            <person name="Patwardhan R.P."/>
            <person name="Pitluck S."/>
            <person name="Pritham E.J."/>
            <person name="Rechtsteiner A."/>
            <person name="Rho M."/>
            <person name="Rogozin I.B."/>
            <person name="Sakarya O."/>
            <person name="Salamov A."/>
            <person name="Schaack S."/>
            <person name="Shapiro H."/>
            <person name="Shiga Y."/>
            <person name="Skalitzky C."/>
            <person name="Smith Z."/>
            <person name="Souvorov A."/>
            <person name="Sung W."/>
            <person name="Tang Z."/>
            <person name="Tsuchiya D."/>
            <person name="Tu H."/>
            <person name="Vos H."/>
            <person name="Wang M."/>
            <person name="Wolf Y.I."/>
            <person name="Yamagata H."/>
            <person name="Yamada T."/>
            <person name="Ye Y."/>
            <person name="Shaw J.R."/>
            <person name="Andrews J."/>
            <person name="Crease T.J."/>
            <person name="Tang H."/>
            <person name="Lucas S.M."/>
            <person name="Robertson H.M."/>
            <person name="Bork P."/>
            <person name="Koonin E.V."/>
            <person name="Zdobnov E.M."/>
            <person name="Grigoriev I.V."/>
            <person name="Lynch M."/>
            <person name="Boore J.L."/>
        </authorList>
    </citation>
    <scope>NUCLEOTIDE SEQUENCE [LARGE SCALE GENOMIC DNA]</scope>
</reference>
<dbReference type="EMBL" id="GL732539">
    <property type="protein sequence ID" value="EFX82681.1"/>
    <property type="molecule type" value="Genomic_DNA"/>
</dbReference>
<proteinExistence type="predicted"/>
<dbReference type="AlphaFoldDB" id="E9GD65"/>
<accession>E9GD65</accession>
<dbReference type="HOGENOM" id="CLU_2998522_0_0_1"/>
<dbReference type="Proteomes" id="UP000000305">
    <property type="component" value="Unassembled WGS sequence"/>
</dbReference>
<sequence>MGTKLLVNVFICRCSNEAAKDISQHHDKTSIQAPTPKALMAVGSFFHWISLLHLLKI</sequence>